<dbReference type="AlphaFoldDB" id="A0AA40SXT1"/>
<dbReference type="Pfam" id="PF00300">
    <property type="entry name" value="His_Phos_1"/>
    <property type="match status" value="1"/>
</dbReference>
<gene>
    <name evidence="2" type="ORF">FNW02_14480</name>
</gene>
<feature type="compositionally biased region" description="Polar residues" evidence="1">
    <location>
        <begin position="37"/>
        <end position="54"/>
    </location>
</feature>
<evidence type="ECO:0000313" key="2">
    <source>
        <dbReference type="EMBL" id="MBD6617004.1"/>
    </source>
</evidence>
<accession>A0AA40SXT1</accession>
<name>A0AA40SXT1_9NOST</name>
<reference evidence="2" key="1">
    <citation type="submission" date="2019-07" db="EMBL/GenBank/DDBJ databases">
        <title>Toxilogical consequences of a new and cryptic species of cyanobacteria (Komarekiella delphini-convector) recovered from the epidermis of a bottlenose dolphin and 1500 ft. in the air.</title>
        <authorList>
            <person name="Brown A.O."/>
            <person name="Dvorak P."/>
            <person name="Villanueva C.D."/>
            <person name="Foss A.J."/>
            <person name="Garvey A.D."/>
            <person name="Gibson Q.A."/>
            <person name="Johansen J.R."/>
            <person name="Casamatta D.A."/>
        </authorList>
    </citation>
    <scope>NUCLEOTIDE SEQUENCE</scope>
    <source>
        <strain evidence="2">SJRDD-AB1</strain>
    </source>
</reference>
<keyword evidence="3" id="KW-1185">Reference proteome</keyword>
<dbReference type="CDD" id="cd07040">
    <property type="entry name" value="HP"/>
    <property type="match status" value="1"/>
</dbReference>
<dbReference type="EMBL" id="VJXY01000014">
    <property type="protein sequence ID" value="MBD6617004.1"/>
    <property type="molecule type" value="Genomic_DNA"/>
</dbReference>
<proteinExistence type="predicted"/>
<dbReference type="Gene3D" id="3.40.50.1240">
    <property type="entry name" value="Phosphoglycerate mutase-like"/>
    <property type="match status" value="1"/>
</dbReference>
<evidence type="ECO:0000256" key="1">
    <source>
        <dbReference type="SAM" id="MobiDB-lite"/>
    </source>
</evidence>
<dbReference type="SUPFAM" id="SSF53254">
    <property type="entry name" value="Phosphoglycerate mutase-like"/>
    <property type="match status" value="1"/>
</dbReference>
<feature type="region of interest" description="Disordered" evidence="1">
    <location>
        <begin position="32"/>
        <end position="54"/>
    </location>
</feature>
<protein>
    <submittedName>
        <fullName evidence="2">Histidine phosphatase family protein</fullName>
    </submittedName>
</protein>
<dbReference type="InterPro" id="IPR029033">
    <property type="entry name" value="His_PPase_superfam"/>
</dbReference>
<dbReference type="Proteomes" id="UP001165986">
    <property type="component" value="Unassembled WGS sequence"/>
</dbReference>
<dbReference type="RefSeq" id="WP_191758243.1">
    <property type="nucleotide sequence ID" value="NZ_VJXY01000014.1"/>
</dbReference>
<comment type="caution">
    <text evidence="2">The sequence shown here is derived from an EMBL/GenBank/DDBJ whole genome shotgun (WGS) entry which is preliminary data.</text>
</comment>
<evidence type="ECO:0000313" key="3">
    <source>
        <dbReference type="Proteomes" id="UP001165986"/>
    </source>
</evidence>
<sequence>MTRRPIIIGLSAVALSLILKLLYNSDKQKQAVAPVEQPQQSLSPNQESSASPSATEISASSKAAIWSAIQQGRGYVVLMRHAIAPGIGDPPDFRLNDCSTQRNLSDEGRKQAVRTGKAFKNRNIQVSRVLSSQWCRCLETAKLMNLGAVEPFPPLNSFFLNHTTESKQTAQVRQLILDNRNTAGVIVMITHEVNIRAIASDIYPESGESVVLRANKKNKIEVVGQIRAM</sequence>
<dbReference type="InterPro" id="IPR013078">
    <property type="entry name" value="His_Pase_superF_clade-1"/>
</dbReference>
<organism evidence="2 3">
    <name type="scientific">Komarekiella delphini-convector SJRDD-AB1</name>
    <dbReference type="NCBI Taxonomy" id="2593771"/>
    <lineage>
        <taxon>Bacteria</taxon>
        <taxon>Bacillati</taxon>
        <taxon>Cyanobacteriota</taxon>
        <taxon>Cyanophyceae</taxon>
        <taxon>Nostocales</taxon>
        <taxon>Nostocaceae</taxon>
        <taxon>Komarekiella</taxon>
        <taxon>Komarekiella delphini-convector</taxon>
    </lineage>
</organism>